<keyword evidence="1" id="KW-0732">Signal</keyword>
<dbReference type="EMBL" id="JBBXJM010000004">
    <property type="protein sequence ID" value="KAL1407930.1"/>
    <property type="molecule type" value="Genomic_DNA"/>
</dbReference>
<dbReference type="SMART" id="SM00458">
    <property type="entry name" value="RICIN"/>
    <property type="match status" value="1"/>
</dbReference>
<reference evidence="3 4" key="1">
    <citation type="submission" date="2023-08" db="EMBL/GenBank/DDBJ databases">
        <title>Annotated Genome Sequence of Vanrija albida AlHP1.</title>
        <authorList>
            <person name="Herzog R."/>
        </authorList>
    </citation>
    <scope>NUCLEOTIDE SEQUENCE [LARGE SCALE GENOMIC DNA]</scope>
    <source>
        <strain evidence="3 4">AlHP1</strain>
    </source>
</reference>
<dbReference type="GeneID" id="95985769"/>
<accession>A0ABR3PZX5</accession>
<dbReference type="Gene3D" id="2.80.10.50">
    <property type="match status" value="1"/>
</dbReference>
<feature type="signal peptide" evidence="1">
    <location>
        <begin position="1"/>
        <end position="19"/>
    </location>
</feature>
<feature type="domain" description="Ricin B lectin" evidence="2">
    <location>
        <begin position="29"/>
        <end position="157"/>
    </location>
</feature>
<name>A0ABR3PZX5_9TREE</name>
<dbReference type="InterPro" id="IPR035992">
    <property type="entry name" value="Ricin_B-like_lectins"/>
</dbReference>
<dbReference type="Pfam" id="PF00652">
    <property type="entry name" value="Ricin_B_lectin"/>
    <property type="match status" value="1"/>
</dbReference>
<dbReference type="InterPro" id="IPR000772">
    <property type="entry name" value="Ricin_B_lectin"/>
</dbReference>
<gene>
    <name evidence="3" type="ORF">Q8F55_004726</name>
</gene>
<dbReference type="RefSeq" id="XP_069207874.1">
    <property type="nucleotide sequence ID" value="XM_069353232.1"/>
</dbReference>
<keyword evidence="4" id="KW-1185">Reference proteome</keyword>
<proteinExistence type="predicted"/>
<evidence type="ECO:0000313" key="4">
    <source>
        <dbReference type="Proteomes" id="UP001565368"/>
    </source>
</evidence>
<sequence>MVAVTSLLLLAVAAVTSSASPVVEERAFPGIQFKFKGKCVDLAGGSTANGNAVQLWDCSALSTNTETNQRWILNNNGPIRSSKGPCIDAGNNPGNGTPLKVWQCYNNYQPQTWVNHNGGIRLLNTNLCIDVPGGDNRNGARLQLWQCTGSDNQRVSF</sequence>
<feature type="chain" id="PRO_5046381864" description="Ricin B lectin domain-containing protein" evidence="1">
    <location>
        <begin position="20"/>
        <end position="157"/>
    </location>
</feature>
<protein>
    <recommendedName>
        <fullName evidence="2">Ricin B lectin domain-containing protein</fullName>
    </recommendedName>
</protein>
<evidence type="ECO:0000256" key="1">
    <source>
        <dbReference type="SAM" id="SignalP"/>
    </source>
</evidence>
<evidence type="ECO:0000313" key="3">
    <source>
        <dbReference type="EMBL" id="KAL1407930.1"/>
    </source>
</evidence>
<organism evidence="3 4">
    <name type="scientific">Vanrija albida</name>
    <dbReference type="NCBI Taxonomy" id="181172"/>
    <lineage>
        <taxon>Eukaryota</taxon>
        <taxon>Fungi</taxon>
        <taxon>Dikarya</taxon>
        <taxon>Basidiomycota</taxon>
        <taxon>Agaricomycotina</taxon>
        <taxon>Tremellomycetes</taxon>
        <taxon>Trichosporonales</taxon>
        <taxon>Trichosporonaceae</taxon>
        <taxon>Vanrija</taxon>
    </lineage>
</organism>
<dbReference type="Proteomes" id="UP001565368">
    <property type="component" value="Unassembled WGS sequence"/>
</dbReference>
<dbReference type="PROSITE" id="PS50231">
    <property type="entry name" value="RICIN_B_LECTIN"/>
    <property type="match status" value="1"/>
</dbReference>
<evidence type="ECO:0000259" key="2">
    <source>
        <dbReference type="SMART" id="SM00458"/>
    </source>
</evidence>
<comment type="caution">
    <text evidence="3">The sequence shown here is derived from an EMBL/GenBank/DDBJ whole genome shotgun (WGS) entry which is preliminary data.</text>
</comment>
<dbReference type="SUPFAM" id="SSF50370">
    <property type="entry name" value="Ricin B-like lectins"/>
    <property type="match status" value="1"/>
</dbReference>